<feature type="region of interest" description="Disordered" evidence="2">
    <location>
        <begin position="253"/>
        <end position="310"/>
    </location>
</feature>
<dbReference type="Proteomes" id="UP001174936">
    <property type="component" value="Unassembled WGS sequence"/>
</dbReference>
<keyword evidence="1" id="KW-0677">Repeat</keyword>
<evidence type="ECO:0000313" key="5">
    <source>
        <dbReference type="EMBL" id="KAK0646171.1"/>
    </source>
</evidence>
<feature type="signal peptide" evidence="3">
    <location>
        <begin position="1"/>
        <end position="20"/>
    </location>
</feature>
<sequence>MPSLKAVAIAVAIAVSGIQATELELPPCLEPFRPYVYSGCFQDLGTASILQWRTPLDQQAMTAETCMATCKGNGFRYAGLTYYGVCYCGQTVKGPQVDESLCNYPCTGNSSQTCGGNNVHSVFVDPSFIPIDDVTIDDYDHVGCWTDDSPVGRALTYRMDIDGSTLTAEKCLAACRSEGHPFAGTEFGEGECYCGNVIANDTRAAPEIECTMHCNGDATQTCGGSRRLNLYVADELKSLEPCGYEPPVVYPSSSAPVVPSSSAPPVASEPTSSVRASSEPATASSEPVISTPHPTITTPPTPSSSKTPTPTKSLCISTTTALSTCEYKCGNWCSNPLPPWTDISSCKAAYSNCKIQLSSCFHNAGWPGSLTCFEFATWCSSLNRYCTTTTAGGSKPAYCKASPPKNPSPPSTLTITTTCAPRTPTSSPTTTSKCPIPTPSNICKQPSNRHYNFSPSNPVGGIDLPIVTCNDLASDHARNPFKLYTSPDTRKCRSFSRPQVPSACAAACREQYEDCMAVYAETCRRGGGRKVKVKARAEVGKRTMWFGEGYEEAGKRCKVQYGNCLEVNKGVTGQGKCVKFGGGPW</sequence>
<gene>
    <name evidence="5" type="ORF">B0T16DRAFT_330728</name>
</gene>
<proteinExistence type="predicted"/>
<name>A0AA39Y524_9PEZI</name>
<dbReference type="EMBL" id="JAULSV010000004">
    <property type="protein sequence ID" value="KAK0646171.1"/>
    <property type="molecule type" value="Genomic_DNA"/>
</dbReference>
<dbReference type="PROSITE" id="PS51212">
    <property type="entry name" value="WSC"/>
    <property type="match status" value="2"/>
</dbReference>
<feature type="compositionally biased region" description="Low complexity" evidence="2">
    <location>
        <begin position="253"/>
        <end position="296"/>
    </location>
</feature>
<dbReference type="InterPro" id="IPR002889">
    <property type="entry name" value="WSC_carb-bd"/>
</dbReference>
<dbReference type="SMART" id="SM00321">
    <property type="entry name" value="WSC"/>
    <property type="match status" value="2"/>
</dbReference>
<comment type="caution">
    <text evidence="5">The sequence shown here is derived from an EMBL/GenBank/DDBJ whole genome shotgun (WGS) entry which is preliminary data.</text>
</comment>
<keyword evidence="6" id="KW-1185">Reference proteome</keyword>
<feature type="domain" description="WSC" evidence="4">
    <location>
        <begin position="34"/>
        <end position="126"/>
    </location>
</feature>
<evidence type="ECO:0000256" key="1">
    <source>
        <dbReference type="ARBA" id="ARBA00022737"/>
    </source>
</evidence>
<evidence type="ECO:0000259" key="4">
    <source>
        <dbReference type="PROSITE" id="PS51212"/>
    </source>
</evidence>
<organism evidence="5 6">
    <name type="scientific">Cercophora newfieldiana</name>
    <dbReference type="NCBI Taxonomy" id="92897"/>
    <lineage>
        <taxon>Eukaryota</taxon>
        <taxon>Fungi</taxon>
        <taxon>Dikarya</taxon>
        <taxon>Ascomycota</taxon>
        <taxon>Pezizomycotina</taxon>
        <taxon>Sordariomycetes</taxon>
        <taxon>Sordariomycetidae</taxon>
        <taxon>Sordariales</taxon>
        <taxon>Lasiosphaeriaceae</taxon>
        <taxon>Cercophora</taxon>
    </lineage>
</organism>
<accession>A0AA39Y524</accession>
<evidence type="ECO:0000313" key="6">
    <source>
        <dbReference type="Proteomes" id="UP001174936"/>
    </source>
</evidence>
<dbReference type="AlphaFoldDB" id="A0AA39Y524"/>
<dbReference type="PANTHER" id="PTHR45964:SF5">
    <property type="entry name" value="WSCD FAMILY MEMBER CG9164"/>
    <property type="match status" value="1"/>
</dbReference>
<feature type="domain" description="WSC" evidence="4">
    <location>
        <begin position="138"/>
        <end position="234"/>
    </location>
</feature>
<dbReference type="PANTHER" id="PTHR45964">
    <property type="entry name" value="WSCD FAMILY MEMBER CG9164"/>
    <property type="match status" value="1"/>
</dbReference>
<evidence type="ECO:0000256" key="3">
    <source>
        <dbReference type="SAM" id="SignalP"/>
    </source>
</evidence>
<keyword evidence="3" id="KW-0732">Signal</keyword>
<reference evidence="5" key="1">
    <citation type="submission" date="2023-06" db="EMBL/GenBank/DDBJ databases">
        <title>Genome-scale phylogeny and comparative genomics of the fungal order Sordariales.</title>
        <authorList>
            <consortium name="Lawrence Berkeley National Laboratory"/>
            <person name="Hensen N."/>
            <person name="Bonometti L."/>
            <person name="Westerberg I."/>
            <person name="Brannstrom I.O."/>
            <person name="Guillou S."/>
            <person name="Cros-Aarteil S."/>
            <person name="Calhoun S."/>
            <person name="Haridas S."/>
            <person name="Kuo A."/>
            <person name="Mondo S."/>
            <person name="Pangilinan J."/>
            <person name="Riley R."/>
            <person name="Labutti K."/>
            <person name="Andreopoulos B."/>
            <person name="Lipzen A."/>
            <person name="Chen C."/>
            <person name="Yanf M."/>
            <person name="Daum C."/>
            <person name="Ng V."/>
            <person name="Clum A."/>
            <person name="Steindorff A."/>
            <person name="Ohm R."/>
            <person name="Martin F."/>
            <person name="Silar P."/>
            <person name="Natvig D."/>
            <person name="Lalanne C."/>
            <person name="Gautier V."/>
            <person name="Ament-Velasquez S.L."/>
            <person name="Kruys A."/>
            <person name="Hutchinson M.I."/>
            <person name="Powell A.J."/>
            <person name="Barry K."/>
            <person name="Miller A.N."/>
            <person name="Grigoriev I.V."/>
            <person name="Debuchy R."/>
            <person name="Gladieux P."/>
            <person name="Thoren M.H."/>
            <person name="Johannesson H."/>
        </authorList>
    </citation>
    <scope>NUCLEOTIDE SEQUENCE</scope>
    <source>
        <strain evidence="5">SMH2532-1</strain>
    </source>
</reference>
<dbReference type="InterPro" id="IPR051589">
    <property type="entry name" value="Sialate-O-sulfotransferase"/>
</dbReference>
<feature type="chain" id="PRO_5041357788" evidence="3">
    <location>
        <begin position="21"/>
        <end position="585"/>
    </location>
</feature>
<protein>
    <submittedName>
        <fullName evidence="5">WSC domain-containing protein</fullName>
    </submittedName>
</protein>
<dbReference type="Pfam" id="PF01822">
    <property type="entry name" value="WSC"/>
    <property type="match status" value="2"/>
</dbReference>
<evidence type="ECO:0000256" key="2">
    <source>
        <dbReference type="SAM" id="MobiDB-lite"/>
    </source>
</evidence>